<keyword evidence="3" id="KW-1185">Reference proteome</keyword>
<dbReference type="GO" id="GO:0004853">
    <property type="term" value="F:uroporphyrinogen decarboxylase activity"/>
    <property type="evidence" value="ECO:0007669"/>
    <property type="project" value="InterPro"/>
</dbReference>
<dbReference type="EMBL" id="CP060635">
    <property type="protein sequence ID" value="QNM09104.1"/>
    <property type="molecule type" value="Genomic_DNA"/>
</dbReference>
<proteinExistence type="predicted"/>
<gene>
    <name evidence="2" type="ORF">H9Q79_02070</name>
</gene>
<evidence type="ECO:0000313" key="3">
    <source>
        <dbReference type="Proteomes" id="UP000515860"/>
    </source>
</evidence>
<evidence type="ECO:0000313" key="2">
    <source>
        <dbReference type="EMBL" id="QNM09104.1"/>
    </source>
</evidence>
<organism evidence="2 3">
    <name type="scientific">Wansuia hejianensis</name>
    <dbReference type="NCBI Taxonomy" id="2763667"/>
    <lineage>
        <taxon>Bacteria</taxon>
        <taxon>Bacillati</taxon>
        <taxon>Bacillota</taxon>
        <taxon>Clostridia</taxon>
        <taxon>Lachnospirales</taxon>
        <taxon>Lachnospiraceae</taxon>
        <taxon>Wansuia</taxon>
    </lineage>
</organism>
<dbReference type="KEGG" id="whj:H9Q79_02070"/>
<dbReference type="RefSeq" id="WP_249329101.1">
    <property type="nucleotide sequence ID" value="NZ_CP060635.1"/>
</dbReference>
<dbReference type="GO" id="GO:0006779">
    <property type="term" value="P:porphyrin-containing compound biosynthetic process"/>
    <property type="evidence" value="ECO:0007669"/>
    <property type="project" value="InterPro"/>
</dbReference>
<sequence>MGKMTERERILKVFQGEVPDRVPYMLDLSHYYYHKFQKRWELFGDYSIPEYEMIDYNRSKKAGFYIPNQASFFKVACDDTVQYHVWKETHGGIPEIHWKYETPYGTVERVRVWEPVSYSWAPTVREVNTEDEIRVLAYALSHQKYMGPTGNYEKWVDYVGDDGVVYCPMSYSAMGEFLGYWMGIENTIYNTADYPDTMHEAVDAINSSKLDIIRGIARDIPCEVIIGGDNFHSSIQPPSFFREWSMDFYKQFSQIVHEHGKKLTLHVDGWLRGAVTYVREAGADGVDAITPSPMGDLTPAEIRAEAGDQLILSGGVAPNLWYEDVPMEVFRQACIDWVELSKQSTALIAAAGDQVPPGAEESRIDVYREVVEEYGYY</sequence>
<dbReference type="Proteomes" id="UP000515860">
    <property type="component" value="Chromosome"/>
</dbReference>
<dbReference type="Gene3D" id="3.20.20.210">
    <property type="match status" value="1"/>
</dbReference>
<dbReference type="InterPro" id="IPR000257">
    <property type="entry name" value="Uroporphyrinogen_deCOase"/>
</dbReference>
<dbReference type="SUPFAM" id="SSF51726">
    <property type="entry name" value="UROD/MetE-like"/>
    <property type="match status" value="1"/>
</dbReference>
<reference evidence="2 3" key="1">
    <citation type="submission" date="2020-08" db="EMBL/GenBank/DDBJ databases">
        <authorList>
            <person name="Liu C."/>
            <person name="Sun Q."/>
        </authorList>
    </citation>
    <scope>NUCLEOTIDE SEQUENCE [LARGE SCALE GENOMIC DNA]</scope>
    <source>
        <strain evidence="2 3">NSJ-29</strain>
    </source>
</reference>
<dbReference type="Pfam" id="PF01208">
    <property type="entry name" value="URO-D"/>
    <property type="match status" value="1"/>
</dbReference>
<dbReference type="AlphaFoldDB" id="A0A7G9GE72"/>
<accession>A0A7G9GE72</accession>
<name>A0A7G9GE72_9FIRM</name>
<feature type="domain" description="Uroporphyrinogen decarboxylase (URO-D)" evidence="1">
    <location>
        <begin position="181"/>
        <end position="374"/>
    </location>
</feature>
<dbReference type="InterPro" id="IPR038071">
    <property type="entry name" value="UROD/MetE-like_sf"/>
</dbReference>
<evidence type="ECO:0000259" key="1">
    <source>
        <dbReference type="Pfam" id="PF01208"/>
    </source>
</evidence>
<protein>
    <recommendedName>
        <fullName evidence="1">Uroporphyrinogen decarboxylase (URO-D) domain-containing protein</fullName>
    </recommendedName>
</protein>